<name>A0ABV0QVS9_9TELE</name>
<accession>A0ABV0QVS9</accession>
<dbReference type="PANTHER" id="PTHR44699">
    <property type="entry name" value="IMMUNOGLOBULIN SUPERFAMILY MEMBER 11"/>
    <property type="match status" value="1"/>
</dbReference>
<gene>
    <name evidence="2" type="ORF">XENOCAPTIV_029428</name>
</gene>
<evidence type="ECO:0000313" key="3">
    <source>
        <dbReference type="Proteomes" id="UP001434883"/>
    </source>
</evidence>
<keyword evidence="1" id="KW-0472">Membrane</keyword>
<feature type="transmembrane region" description="Helical" evidence="1">
    <location>
        <begin position="80"/>
        <end position="101"/>
    </location>
</feature>
<organism evidence="2 3">
    <name type="scientific">Xenoophorus captivus</name>
    <dbReference type="NCBI Taxonomy" id="1517983"/>
    <lineage>
        <taxon>Eukaryota</taxon>
        <taxon>Metazoa</taxon>
        <taxon>Chordata</taxon>
        <taxon>Craniata</taxon>
        <taxon>Vertebrata</taxon>
        <taxon>Euteleostomi</taxon>
        <taxon>Actinopterygii</taxon>
        <taxon>Neopterygii</taxon>
        <taxon>Teleostei</taxon>
        <taxon>Neoteleostei</taxon>
        <taxon>Acanthomorphata</taxon>
        <taxon>Ovalentaria</taxon>
        <taxon>Atherinomorphae</taxon>
        <taxon>Cyprinodontiformes</taxon>
        <taxon>Goodeidae</taxon>
        <taxon>Xenoophorus</taxon>
    </lineage>
</organism>
<reference evidence="2 3" key="1">
    <citation type="submission" date="2021-06" db="EMBL/GenBank/DDBJ databases">
        <authorList>
            <person name="Palmer J.M."/>
        </authorList>
    </citation>
    <scope>NUCLEOTIDE SEQUENCE [LARGE SCALE GENOMIC DNA]</scope>
    <source>
        <strain evidence="2 3">XC_2019</strain>
        <tissue evidence="2">Muscle</tissue>
    </source>
</reference>
<evidence type="ECO:0000313" key="2">
    <source>
        <dbReference type="EMBL" id="MEQ2199462.1"/>
    </source>
</evidence>
<keyword evidence="1" id="KW-0812">Transmembrane</keyword>
<dbReference type="EMBL" id="JAHRIN010025293">
    <property type="protein sequence ID" value="MEQ2199462.1"/>
    <property type="molecule type" value="Genomic_DNA"/>
</dbReference>
<keyword evidence="3" id="KW-1185">Reference proteome</keyword>
<dbReference type="Proteomes" id="UP001434883">
    <property type="component" value="Unassembled WGS sequence"/>
</dbReference>
<dbReference type="PANTHER" id="PTHR44699:SF2">
    <property type="entry name" value="IMMUNOGLOBULIN SUPERFAMILY MEMBER 11-LIKE"/>
    <property type="match status" value="1"/>
</dbReference>
<keyword evidence="1" id="KW-1133">Transmembrane helix</keyword>
<proteinExistence type="predicted"/>
<evidence type="ECO:0000256" key="1">
    <source>
        <dbReference type="SAM" id="Phobius"/>
    </source>
</evidence>
<sequence>VSCQAQSRSSTCRLRHPACIAARPPMSWEQKTVTSTWPFTTVRVCFNASNPLCFSQTVLIKAVLCTSAAPDSPSGVLPGVLITLVMSLVLLALLVLILWLHRTGQDGRGTRGGRKAEEEECYNEIRYTPSLMKRSFV</sequence>
<feature type="non-terminal residue" evidence="2">
    <location>
        <position position="1"/>
    </location>
</feature>
<comment type="caution">
    <text evidence="2">The sequence shown here is derived from an EMBL/GenBank/DDBJ whole genome shotgun (WGS) entry which is preliminary data.</text>
</comment>
<dbReference type="InterPro" id="IPR042758">
    <property type="entry name" value="IGSF11"/>
</dbReference>
<protein>
    <submittedName>
        <fullName evidence="2">Uncharacterized protein</fullName>
    </submittedName>
</protein>